<dbReference type="EMBL" id="JAGIKT010000038">
    <property type="protein sequence ID" value="MBP0112792.1"/>
    <property type="molecule type" value="Genomic_DNA"/>
</dbReference>
<name>A0ABS3ZXB2_9BRAD</name>
<dbReference type="InterPro" id="IPR036597">
    <property type="entry name" value="Fido-like_dom_sf"/>
</dbReference>
<dbReference type="SUPFAM" id="SSF140931">
    <property type="entry name" value="Fic-like"/>
    <property type="match status" value="1"/>
</dbReference>
<evidence type="ECO:0000313" key="2">
    <source>
        <dbReference type="EMBL" id="MBP0112792.1"/>
    </source>
</evidence>
<dbReference type="Gene3D" id="1.10.3290.10">
    <property type="entry name" value="Fido-like domain"/>
    <property type="match status" value="1"/>
</dbReference>
<dbReference type="PROSITE" id="PS51459">
    <property type="entry name" value="FIDO"/>
    <property type="match status" value="1"/>
</dbReference>
<dbReference type="Proteomes" id="UP000669317">
    <property type="component" value="Unassembled WGS sequence"/>
</dbReference>
<accession>A0ABS3ZXB2</accession>
<sequence length="388" mass="43524">MEPMLPDLDPSLGKRVLALVEKSSSFSGGLSASLKFPIADLVRAMDCYYSNLIEGHDLPLAEIERALKTDYSEDPNKRDLQLEAKAHIEVQRMIDRGEMPFPALSVEGIRWIHREFCSRLPDSMLEIESPAGTVRLMPGELRTHHVKVNEHLAPEPATLPALLARFAQAYASPMLSKTQRILAVGAGHHRLAWIHPFVDGNGRVTRLLSHAFLKELGIGSELWSVSRGLARNVGCYRKLLQAADEPRRGDLDGRGSLTEAGLAEFCRFFLDVCIEQIDFIKSLLEPAEFMKRVEVWAQEEIRVGRLPRDSWRLLREAILVGEFQRVRAAELAGSQERQARTVLNELIAKGVLVSDTPKGPVRLGFPSTIIERWFPGLYQPRSARVEIA</sequence>
<evidence type="ECO:0000259" key="1">
    <source>
        <dbReference type="PROSITE" id="PS51459"/>
    </source>
</evidence>
<organism evidence="2 3">
    <name type="scientific">Bradyrhizobium vignae</name>
    <dbReference type="NCBI Taxonomy" id="1549949"/>
    <lineage>
        <taxon>Bacteria</taxon>
        <taxon>Pseudomonadati</taxon>
        <taxon>Pseudomonadota</taxon>
        <taxon>Alphaproteobacteria</taxon>
        <taxon>Hyphomicrobiales</taxon>
        <taxon>Nitrobacteraceae</taxon>
        <taxon>Bradyrhizobium</taxon>
    </lineage>
</organism>
<dbReference type="InterPro" id="IPR040198">
    <property type="entry name" value="Fido_containing"/>
</dbReference>
<dbReference type="InterPro" id="IPR003812">
    <property type="entry name" value="Fido"/>
</dbReference>
<dbReference type="PANTHER" id="PTHR13504">
    <property type="entry name" value="FIDO DOMAIN-CONTAINING PROTEIN DDB_G0283145"/>
    <property type="match status" value="1"/>
</dbReference>
<keyword evidence="3" id="KW-1185">Reference proteome</keyword>
<reference evidence="2 3" key="1">
    <citation type="submission" date="2021-03" db="EMBL/GenBank/DDBJ databases">
        <title>Genome Sequence of Bradyrhizobium vignae strain ISRA400.</title>
        <authorList>
            <person name="Tisa L.S."/>
            <person name="Svistoonoff S."/>
            <person name="Hocher V."/>
            <person name="Fall S."/>
            <person name="Zaiya A."/>
            <person name="Naing D."/>
            <person name="Niang N."/>
            <person name="Diouf A."/>
            <person name="Dasylva M.C."/>
            <person name="Toure O."/>
            <person name="Gueye M."/>
            <person name="Gully D."/>
            <person name="Tisseyre P."/>
            <person name="Simpson S."/>
            <person name="Morris K."/>
            <person name="Thomas W.K."/>
        </authorList>
    </citation>
    <scope>NUCLEOTIDE SEQUENCE [LARGE SCALE GENOMIC DNA]</scope>
    <source>
        <strain evidence="2 3">ISRA400</strain>
    </source>
</reference>
<gene>
    <name evidence="2" type="ORF">JWS04_17210</name>
</gene>
<proteinExistence type="predicted"/>
<evidence type="ECO:0000313" key="3">
    <source>
        <dbReference type="Proteomes" id="UP000669317"/>
    </source>
</evidence>
<protein>
    <submittedName>
        <fullName evidence="2">Fic family protein</fullName>
    </submittedName>
</protein>
<feature type="domain" description="Fido" evidence="1">
    <location>
        <begin position="104"/>
        <end position="271"/>
    </location>
</feature>
<comment type="caution">
    <text evidence="2">The sequence shown here is derived from an EMBL/GenBank/DDBJ whole genome shotgun (WGS) entry which is preliminary data.</text>
</comment>
<dbReference type="Pfam" id="PF02661">
    <property type="entry name" value="Fic"/>
    <property type="match status" value="1"/>
</dbReference>
<dbReference type="PANTHER" id="PTHR13504:SF38">
    <property type="entry name" value="FIDO DOMAIN-CONTAINING PROTEIN"/>
    <property type="match status" value="1"/>
</dbReference>